<evidence type="ECO:0000313" key="2">
    <source>
        <dbReference type="EnsemblMetazoa" id="GPAI032659-PA"/>
    </source>
</evidence>
<dbReference type="AlphaFoldDB" id="A0A1B0A2R1"/>
<proteinExistence type="predicted"/>
<dbReference type="GO" id="GO:0003887">
    <property type="term" value="F:DNA-directed DNA polymerase activity"/>
    <property type="evidence" value="ECO:0007669"/>
    <property type="project" value="InterPro"/>
</dbReference>
<dbReference type="GO" id="GO:0006260">
    <property type="term" value="P:DNA replication"/>
    <property type="evidence" value="ECO:0007669"/>
    <property type="project" value="InterPro"/>
</dbReference>
<dbReference type="SMART" id="SM00482">
    <property type="entry name" value="POLAc"/>
    <property type="match status" value="1"/>
</dbReference>
<feature type="domain" description="HTH cro/C1-type" evidence="1">
    <location>
        <begin position="8"/>
        <end position="52"/>
    </location>
</feature>
<dbReference type="GO" id="GO:0003677">
    <property type="term" value="F:DNA binding"/>
    <property type="evidence" value="ECO:0007669"/>
    <property type="project" value="InterPro"/>
</dbReference>
<dbReference type="Gene3D" id="1.10.260.40">
    <property type="entry name" value="lambda repressor-like DNA-binding domains"/>
    <property type="match status" value="1"/>
</dbReference>
<dbReference type="InterPro" id="IPR001387">
    <property type="entry name" value="Cro/C1-type_HTH"/>
</dbReference>
<name>A0A1B0A2R1_GLOPL</name>
<dbReference type="Gene3D" id="3.30.70.370">
    <property type="match status" value="1"/>
</dbReference>
<organism evidence="2 3">
    <name type="scientific">Glossina pallidipes</name>
    <name type="common">Tsetse fly</name>
    <dbReference type="NCBI Taxonomy" id="7398"/>
    <lineage>
        <taxon>Eukaryota</taxon>
        <taxon>Metazoa</taxon>
        <taxon>Ecdysozoa</taxon>
        <taxon>Arthropoda</taxon>
        <taxon>Hexapoda</taxon>
        <taxon>Insecta</taxon>
        <taxon>Pterygota</taxon>
        <taxon>Neoptera</taxon>
        <taxon>Endopterygota</taxon>
        <taxon>Diptera</taxon>
        <taxon>Brachycera</taxon>
        <taxon>Muscomorpha</taxon>
        <taxon>Hippoboscoidea</taxon>
        <taxon>Glossinidae</taxon>
        <taxon>Glossina</taxon>
    </lineage>
</organism>
<dbReference type="InterPro" id="IPR043502">
    <property type="entry name" value="DNA/RNA_pol_sf"/>
</dbReference>
<dbReference type="Gene3D" id="1.10.150.20">
    <property type="entry name" value="5' to 3' exonuclease, C-terminal subdomain"/>
    <property type="match status" value="1"/>
</dbReference>
<keyword evidence="3" id="KW-1185">Reference proteome</keyword>
<reference evidence="2" key="2">
    <citation type="submission" date="2020-05" db="UniProtKB">
        <authorList>
            <consortium name="EnsemblMetazoa"/>
        </authorList>
    </citation>
    <scope>IDENTIFICATION</scope>
    <source>
        <strain evidence="2">IAEA</strain>
    </source>
</reference>
<dbReference type="InterPro" id="IPR001098">
    <property type="entry name" value="DNA-dir_DNA_pol_A_palm_dom"/>
</dbReference>
<dbReference type="PROSITE" id="PS50943">
    <property type="entry name" value="HTH_CROC1"/>
    <property type="match status" value="1"/>
</dbReference>
<dbReference type="GO" id="GO:0006357">
    <property type="term" value="P:regulation of transcription by RNA polymerase II"/>
    <property type="evidence" value="ECO:0007669"/>
    <property type="project" value="UniProtKB-ARBA"/>
</dbReference>
<evidence type="ECO:0000259" key="1">
    <source>
        <dbReference type="PROSITE" id="PS50943"/>
    </source>
</evidence>
<accession>A0A1B0A2R1</accession>
<reference evidence="3" key="1">
    <citation type="submission" date="2014-03" db="EMBL/GenBank/DDBJ databases">
        <authorList>
            <person name="Aksoy S."/>
            <person name="Warren W."/>
            <person name="Wilson R.K."/>
        </authorList>
    </citation>
    <scope>NUCLEOTIDE SEQUENCE [LARGE SCALE GENOMIC DNA]</scope>
    <source>
        <strain evidence="3">IAEA</strain>
    </source>
</reference>
<sequence length="376" mass="41479">MSNKQVKSVAELSRRIGMPQPTLHRMLNGEVKSPRIIINHIVNAFGITLPDMQKSTLKRRINDPDLPIALRERLIVRLQSCTTSTSKYEKLVESVSRDGRLRGTKQFCGASRTGRWAGRLFQPDNLPRPSMSQAEIDLGIKALKKGVADLAFDVMPLTSSALRACIRTPEGKKLVVSDLSNIEGRVLAWLAGEEWKLQAFRDYDAGIGDDLYKLAYAKAFHIDPSEMTKAQRQVGKVMELGLGYGGGVAAFLTFALAYGLDLDALADVALPSIPATIIREAGNWYAESVKRKKTYGLTERVFVACNSIKRLWWNAHPKTISFWRTLEDGVRHTIEHPGARCLVDASKSGATVRGCASPCPRAGSSVTRERLSSKGK</sequence>
<dbReference type="Pfam" id="PF13443">
    <property type="entry name" value="HTH_26"/>
    <property type="match status" value="1"/>
</dbReference>
<dbReference type="VEuPathDB" id="VectorBase:GPAI032659"/>
<dbReference type="InterPro" id="IPR010982">
    <property type="entry name" value="Lambda_DNA-bd_dom_sf"/>
</dbReference>
<dbReference type="Proteomes" id="UP000092445">
    <property type="component" value="Unassembled WGS sequence"/>
</dbReference>
<dbReference type="EnsemblMetazoa" id="GPAI032659-RA">
    <property type="protein sequence ID" value="GPAI032659-PA"/>
    <property type="gene ID" value="GPAI032659"/>
</dbReference>
<protein>
    <recommendedName>
        <fullName evidence="1">HTH cro/C1-type domain-containing protein</fullName>
    </recommendedName>
</protein>
<dbReference type="Pfam" id="PF00476">
    <property type="entry name" value="DNA_pol_A"/>
    <property type="match status" value="1"/>
</dbReference>
<dbReference type="SUPFAM" id="SSF56672">
    <property type="entry name" value="DNA/RNA polymerases"/>
    <property type="match status" value="1"/>
</dbReference>
<evidence type="ECO:0000313" key="3">
    <source>
        <dbReference type="Proteomes" id="UP000092445"/>
    </source>
</evidence>